<dbReference type="InterPro" id="IPR009501">
    <property type="entry name" value="UCP020269"/>
</dbReference>
<reference evidence="2 3" key="1">
    <citation type="submission" date="2020-12" db="EMBL/GenBank/DDBJ databases">
        <title>Geomonas sp. Red259, isolated from paddy soil.</title>
        <authorList>
            <person name="Xu Z."/>
            <person name="Zhang Z."/>
            <person name="Masuda Y."/>
            <person name="Itoh H."/>
            <person name="Senoo K."/>
        </authorList>
    </citation>
    <scope>NUCLEOTIDE SEQUENCE [LARGE SCALE GENOMIC DNA]</scope>
    <source>
        <strain evidence="2 3">Red259</strain>
    </source>
</reference>
<dbReference type="PANTHER" id="PTHR36179">
    <property type="entry name" value="LUD_DOM DOMAIN-CONTAINING PROTEIN"/>
    <property type="match status" value="1"/>
</dbReference>
<sequence>MSNTEELNNWAFAQKCKKTVENLKKNGFDAFYCHDGEEVFHYIVNEAAQAQSVGFGGSLSIADLKLSDKLKGMGKEILNHGLPDLSPEEKLAITRRQLTCDLFLTGSNAVTLSGVLVNIDGNGNRAAAMFFGPQKVIVVVGRNKLVDGSIEDAVQRIRTYASPANAKRLNLSTPCTTTGFCSDCNSPQRICRVTTIIEKKPRNTDIKVLVVNEDMGL</sequence>
<comment type="caution">
    <text evidence="2">The sequence shown here is derived from an EMBL/GenBank/DDBJ whole genome shotgun (WGS) entry which is preliminary data.</text>
</comment>
<dbReference type="InterPro" id="IPR037171">
    <property type="entry name" value="NagB/RpiA_transferase-like"/>
</dbReference>
<evidence type="ECO:0000259" key="1">
    <source>
        <dbReference type="Pfam" id="PF02589"/>
    </source>
</evidence>
<evidence type="ECO:0000313" key="3">
    <source>
        <dbReference type="Proteomes" id="UP000641025"/>
    </source>
</evidence>
<organism evidence="2 3">
    <name type="scientific">Geomonas propionica</name>
    <dbReference type="NCBI Taxonomy" id="2798582"/>
    <lineage>
        <taxon>Bacteria</taxon>
        <taxon>Pseudomonadati</taxon>
        <taxon>Thermodesulfobacteriota</taxon>
        <taxon>Desulfuromonadia</taxon>
        <taxon>Geobacterales</taxon>
        <taxon>Geobacteraceae</taxon>
        <taxon>Geomonas</taxon>
    </lineage>
</organism>
<protein>
    <submittedName>
        <fullName evidence="2">Lactate utilization protein</fullName>
    </submittedName>
</protein>
<dbReference type="Pfam" id="PF02589">
    <property type="entry name" value="LUD_dom"/>
    <property type="match status" value="1"/>
</dbReference>
<dbReference type="InterPro" id="IPR024185">
    <property type="entry name" value="FTHF_cligase-like_sf"/>
</dbReference>
<dbReference type="PIRSF" id="PIRSF020269">
    <property type="entry name" value="DUF1121"/>
    <property type="match status" value="1"/>
</dbReference>
<dbReference type="PANTHER" id="PTHR36179:SF2">
    <property type="entry name" value="LUD DOMAIN-CONTAINING PROTEIN"/>
    <property type="match status" value="1"/>
</dbReference>
<keyword evidence="3" id="KW-1185">Reference proteome</keyword>
<name>A0ABS0YTC0_9BACT</name>
<feature type="domain" description="LUD" evidence="1">
    <location>
        <begin position="17"/>
        <end position="211"/>
    </location>
</feature>
<dbReference type="Proteomes" id="UP000641025">
    <property type="component" value="Unassembled WGS sequence"/>
</dbReference>
<dbReference type="Gene3D" id="3.40.50.10420">
    <property type="entry name" value="NagB/RpiA/CoA transferase-like"/>
    <property type="match status" value="1"/>
</dbReference>
<proteinExistence type="predicted"/>
<accession>A0ABS0YTC0</accession>
<evidence type="ECO:0000313" key="2">
    <source>
        <dbReference type="EMBL" id="MBJ6801222.1"/>
    </source>
</evidence>
<dbReference type="RefSeq" id="WP_199395721.1">
    <property type="nucleotide sequence ID" value="NZ_JAEMHK010000010.1"/>
</dbReference>
<dbReference type="EMBL" id="JAEMHK010000010">
    <property type="protein sequence ID" value="MBJ6801222.1"/>
    <property type="molecule type" value="Genomic_DNA"/>
</dbReference>
<dbReference type="SUPFAM" id="SSF100950">
    <property type="entry name" value="NagB/RpiA/CoA transferase-like"/>
    <property type="match status" value="1"/>
</dbReference>
<dbReference type="InterPro" id="IPR003741">
    <property type="entry name" value="LUD_dom"/>
</dbReference>
<gene>
    <name evidence="2" type="ORF">JFN90_13895</name>
</gene>